<gene>
    <name evidence="5" type="ORF">GCM10011399_17640</name>
</gene>
<dbReference type="GO" id="GO:0016616">
    <property type="term" value="F:oxidoreductase activity, acting on the CH-OH group of donors, NAD or NADP as acceptor"/>
    <property type="evidence" value="ECO:0007669"/>
    <property type="project" value="UniProtKB-ARBA"/>
</dbReference>
<evidence type="ECO:0000259" key="4">
    <source>
        <dbReference type="Pfam" id="PF02826"/>
    </source>
</evidence>
<dbReference type="PANTHER" id="PTHR43333">
    <property type="entry name" value="2-HACID_DH_C DOMAIN-CONTAINING PROTEIN"/>
    <property type="match status" value="1"/>
</dbReference>
<organism evidence="5 6">
    <name type="scientific">Subtercola lobariae</name>
    <dbReference type="NCBI Taxonomy" id="1588641"/>
    <lineage>
        <taxon>Bacteria</taxon>
        <taxon>Bacillati</taxon>
        <taxon>Actinomycetota</taxon>
        <taxon>Actinomycetes</taxon>
        <taxon>Micrococcales</taxon>
        <taxon>Microbacteriaceae</taxon>
        <taxon>Subtercola</taxon>
    </lineage>
</organism>
<dbReference type="InterPro" id="IPR029753">
    <property type="entry name" value="D-isomer_DH_CS"/>
</dbReference>
<keyword evidence="2" id="KW-0520">NAD</keyword>
<evidence type="ECO:0000256" key="1">
    <source>
        <dbReference type="ARBA" id="ARBA00023002"/>
    </source>
</evidence>
<dbReference type="CDD" id="cd12159">
    <property type="entry name" value="2-Hacid_dh_2"/>
    <property type="match status" value="1"/>
</dbReference>
<protein>
    <submittedName>
        <fullName evidence="5">Dihydrofolate reductase</fullName>
    </submittedName>
</protein>
<dbReference type="InterPro" id="IPR036291">
    <property type="entry name" value="NAD(P)-bd_dom_sf"/>
</dbReference>
<proteinExistence type="predicted"/>
<evidence type="ECO:0000256" key="3">
    <source>
        <dbReference type="SAM" id="MobiDB-lite"/>
    </source>
</evidence>
<dbReference type="PROSITE" id="PS00671">
    <property type="entry name" value="D_2_HYDROXYACID_DH_3"/>
    <property type="match status" value="1"/>
</dbReference>
<dbReference type="Pfam" id="PF02826">
    <property type="entry name" value="2-Hacid_dh_C"/>
    <property type="match status" value="1"/>
</dbReference>
<sequence length="354" mass="36350">MATDRQGRSVSTSDYDRPVSAAASQPAQHEAVLASPATPLAEAVRPTPGPIAVLPVAGALFVDAIEAAGGQVAPLSDATRGLVWLDSGSADELGRVLESHPGIQWLQLPWAGVDSFSELLATHSRPGLLVTSAKGAYAQPVAEHALTLTLAVMRHLAERARATSWATTSTGESLYGRHVVIVGAGGIAVELLRLLAPFGVQTTVVRRQATPLAGATRTVTTDALRAVLPTADVIVLAAALTSGTENLFGAAEFALLKPTAYLVNIARGGLVDTDALVTALNSGALAGAGLDVTDPEPLPAGHPLWRAQNVIITSHSADTPEMTAPLLAKRLHDNVAALLGDGAFVGIVDPKAGY</sequence>
<keyword evidence="1" id="KW-0560">Oxidoreductase</keyword>
<dbReference type="PANTHER" id="PTHR43333:SF1">
    <property type="entry name" value="D-ISOMER SPECIFIC 2-HYDROXYACID DEHYDROGENASE NAD-BINDING DOMAIN-CONTAINING PROTEIN"/>
    <property type="match status" value="1"/>
</dbReference>
<dbReference type="Proteomes" id="UP000598775">
    <property type="component" value="Unassembled WGS sequence"/>
</dbReference>
<dbReference type="InterPro" id="IPR006140">
    <property type="entry name" value="D-isomer_DH_NAD-bd"/>
</dbReference>
<reference evidence="5 6" key="1">
    <citation type="journal article" date="2014" name="Int. J. Syst. Evol. Microbiol.">
        <title>Complete genome sequence of Corynebacterium casei LMG S-19264T (=DSM 44701T), isolated from a smear-ripened cheese.</title>
        <authorList>
            <consortium name="US DOE Joint Genome Institute (JGI-PGF)"/>
            <person name="Walter F."/>
            <person name="Albersmeier A."/>
            <person name="Kalinowski J."/>
            <person name="Ruckert C."/>
        </authorList>
    </citation>
    <scope>NUCLEOTIDE SEQUENCE [LARGE SCALE GENOMIC DNA]</scope>
    <source>
        <strain evidence="5 6">CGMCC 1.12976</strain>
    </source>
</reference>
<dbReference type="AlphaFoldDB" id="A0A917EYX7"/>
<evidence type="ECO:0000256" key="2">
    <source>
        <dbReference type="ARBA" id="ARBA00023027"/>
    </source>
</evidence>
<accession>A0A917EYX7</accession>
<dbReference type="Gene3D" id="3.40.50.720">
    <property type="entry name" value="NAD(P)-binding Rossmann-like Domain"/>
    <property type="match status" value="2"/>
</dbReference>
<keyword evidence="6" id="KW-1185">Reference proteome</keyword>
<feature type="domain" description="D-isomer specific 2-hydroxyacid dehydrogenase NAD-binding" evidence="4">
    <location>
        <begin position="148"/>
        <end position="317"/>
    </location>
</feature>
<dbReference type="SUPFAM" id="SSF51735">
    <property type="entry name" value="NAD(P)-binding Rossmann-fold domains"/>
    <property type="match status" value="1"/>
</dbReference>
<comment type="caution">
    <text evidence="5">The sequence shown here is derived from an EMBL/GenBank/DDBJ whole genome shotgun (WGS) entry which is preliminary data.</text>
</comment>
<evidence type="ECO:0000313" key="5">
    <source>
        <dbReference type="EMBL" id="GGF24604.1"/>
    </source>
</evidence>
<feature type="region of interest" description="Disordered" evidence="3">
    <location>
        <begin position="1"/>
        <end position="31"/>
    </location>
</feature>
<dbReference type="GO" id="GO:0051287">
    <property type="term" value="F:NAD binding"/>
    <property type="evidence" value="ECO:0007669"/>
    <property type="project" value="InterPro"/>
</dbReference>
<dbReference type="EMBL" id="BMGP01000003">
    <property type="protein sequence ID" value="GGF24604.1"/>
    <property type="molecule type" value="Genomic_DNA"/>
</dbReference>
<evidence type="ECO:0000313" key="6">
    <source>
        <dbReference type="Proteomes" id="UP000598775"/>
    </source>
</evidence>
<name>A0A917EYX7_9MICO</name>